<protein>
    <submittedName>
        <fullName evidence="1">Uncharacterized protein</fullName>
    </submittedName>
</protein>
<sequence length="57" mass="6360">MAKKKPLTVVGILVTQDADGNRIERSWDNIPEKEKKELRVKLTDNAMAAAGYVRCST</sequence>
<dbReference type="KEGG" id="abut:Ami103574_04285"/>
<proteinExistence type="predicted"/>
<evidence type="ECO:0000313" key="1">
    <source>
        <dbReference type="EMBL" id="QIB68586.1"/>
    </source>
</evidence>
<evidence type="ECO:0000313" key="2">
    <source>
        <dbReference type="Proteomes" id="UP000466848"/>
    </source>
</evidence>
<dbReference type="AlphaFoldDB" id="A0A858BWX3"/>
<gene>
    <name evidence="1" type="ORF">Ami103574_04285</name>
</gene>
<accession>A0A858BWX3</accession>
<dbReference type="Proteomes" id="UP000466848">
    <property type="component" value="Chromosome"/>
</dbReference>
<organism evidence="1 2">
    <name type="scientific">Aminipila butyrica</name>
    <dbReference type="NCBI Taxonomy" id="433296"/>
    <lineage>
        <taxon>Bacteria</taxon>
        <taxon>Bacillati</taxon>
        <taxon>Bacillota</taxon>
        <taxon>Clostridia</taxon>
        <taxon>Peptostreptococcales</taxon>
        <taxon>Anaerovoracaceae</taxon>
        <taxon>Aminipila</taxon>
    </lineage>
</organism>
<name>A0A858BWX3_9FIRM</name>
<reference evidence="1 2" key="1">
    <citation type="submission" date="2020-02" db="EMBL/GenBank/DDBJ databases">
        <authorList>
            <person name="Kim Y.B."/>
            <person name="Roh S.W."/>
        </authorList>
    </citation>
    <scope>NUCLEOTIDE SEQUENCE [LARGE SCALE GENOMIC DNA]</scope>
    <source>
        <strain evidence="1 2">DSM 103574</strain>
    </source>
</reference>
<dbReference type="RefSeq" id="WP_163065449.1">
    <property type="nucleotide sequence ID" value="NZ_CP048649.1"/>
</dbReference>
<dbReference type="EMBL" id="CP048649">
    <property type="protein sequence ID" value="QIB68586.1"/>
    <property type="molecule type" value="Genomic_DNA"/>
</dbReference>
<keyword evidence="2" id="KW-1185">Reference proteome</keyword>